<evidence type="ECO:0000313" key="2">
    <source>
        <dbReference type="EMBL" id="CAC5408194.1"/>
    </source>
</evidence>
<reference evidence="2 3" key="1">
    <citation type="submission" date="2020-06" db="EMBL/GenBank/DDBJ databases">
        <authorList>
            <person name="Li R."/>
            <person name="Bekaert M."/>
        </authorList>
    </citation>
    <scope>NUCLEOTIDE SEQUENCE [LARGE SCALE GENOMIC DNA]</scope>
    <source>
        <strain evidence="3">wild</strain>
    </source>
</reference>
<organism evidence="2 3">
    <name type="scientific">Mytilus coruscus</name>
    <name type="common">Sea mussel</name>
    <dbReference type="NCBI Taxonomy" id="42192"/>
    <lineage>
        <taxon>Eukaryota</taxon>
        <taxon>Metazoa</taxon>
        <taxon>Spiralia</taxon>
        <taxon>Lophotrochozoa</taxon>
        <taxon>Mollusca</taxon>
        <taxon>Bivalvia</taxon>
        <taxon>Autobranchia</taxon>
        <taxon>Pteriomorphia</taxon>
        <taxon>Mytilida</taxon>
        <taxon>Mytiloidea</taxon>
        <taxon>Mytilidae</taxon>
        <taxon>Mytilinae</taxon>
        <taxon>Mytilus</taxon>
    </lineage>
</organism>
<sequence>MDYYRPSNMQSASQSVNTTSIQTKSEITPDRHRGETENSTRGNPLHQVRTLWTENHPVGRSPMPGKGVKVINRRSCQSLLALAIYLGKPLFTKDLVLEHTKRPVFKQDRVRPLGSHLTHEEESLNDLVVKNIKKGSYLGYAEPVNKIVDDISSIKKTFNISQVHLPQASTHGQKDKPPETREVYDDGVYIQYIQYTNNIFTIRYLQGPSPAIIDASD</sequence>
<feature type="region of interest" description="Disordered" evidence="1">
    <location>
        <begin position="1"/>
        <end position="45"/>
    </location>
</feature>
<evidence type="ECO:0000256" key="1">
    <source>
        <dbReference type="SAM" id="MobiDB-lite"/>
    </source>
</evidence>
<dbReference type="Proteomes" id="UP000507470">
    <property type="component" value="Unassembled WGS sequence"/>
</dbReference>
<protein>
    <submittedName>
        <fullName evidence="2">Uncharacterized protein</fullName>
    </submittedName>
</protein>
<proteinExistence type="predicted"/>
<gene>
    <name evidence="2" type="ORF">MCOR_41611</name>
</gene>
<feature type="compositionally biased region" description="Polar residues" evidence="1">
    <location>
        <begin position="7"/>
        <end position="26"/>
    </location>
</feature>
<dbReference type="EMBL" id="CACVKT020007517">
    <property type="protein sequence ID" value="CAC5408194.1"/>
    <property type="molecule type" value="Genomic_DNA"/>
</dbReference>
<name>A0A6J8DM05_MYTCO</name>
<accession>A0A6J8DM05</accession>
<keyword evidence="3" id="KW-1185">Reference proteome</keyword>
<feature type="compositionally biased region" description="Basic and acidic residues" evidence="1">
    <location>
        <begin position="27"/>
        <end position="38"/>
    </location>
</feature>
<evidence type="ECO:0000313" key="3">
    <source>
        <dbReference type="Proteomes" id="UP000507470"/>
    </source>
</evidence>
<dbReference type="AlphaFoldDB" id="A0A6J8DM05"/>